<keyword evidence="1" id="KW-0812">Transmembrane</keyword>
<evidence type="ECO:0000256" key="1">
    <source>
        <dbReference type="SAM" id="Phobius"/>
    </source>
</evidence>
<evidence type="ECO:0008006" key="4">
    <source>
        <dbReference type="Google" id="ProtNLM"/>
    </source>
</evidence>
<organism evidence="2 3">
    <name type="scientific">Halocalculus aciditolerans</name>
    <dbReference type="NCBI Taxonomy" id="1383812"/>
    <lineage>
        <taxon>Archaea</taxon>
        <taxon>Methanobacteriati</taxon>
        <taxon>Methanobacteriota</taxon>
        <taxon>Stenosarchaea group</taxon>
        <taxon>Halobacteria</taxon>
        <taxon>Halobacteriales</taxon>
        <taxon>Halobacteriaceae</taxon>
        <taxon>Halocalculus</taxon>
    </lineage>
</organism>
<feature type="transmembrane region" description="Helical" evidence="1">
    <location>
        <begin position="162"/>
        <end position="180"/>
    </location>
</feature>
<dbReference type="EMBL" id="BMPG01000001">
    <property type="protein sequence ID" value="GGL47844.1"/>
    <property type="molecule type" value="Genomic_DNA"/>
</dbReference>
<protein>
    <recommendedName>
        <fullName evidence="4">Metal-dependent hydrolase</fullName>
    </recommendedName>
</protein>
<proteinExistence type="predicted"/>
<keyword evidence="1" id="KW-0472">Membrane</keyword>
<sequence length="212" mass="22406">MMATTHGLVGLAFAAGVAATTRDPAPVVLWTGLLGGVLPDLDLYWGHRKTLHFPVYYTATAALAGGLWTATAATGIETLSASTALLALAVLLGAAAVHSVMDAFGGGLELRPWEGTSDRAVYSHFHGRWLPPKRWIRYDGAPEDLGLAAVAAAPALLATTGVVRHAALLALCVSAGYVLVRKPMVRVTEWVVARTPDRVLGYVPERFVADLR</sequence>
<feature type="transmembrane region" description="Helical" evidence="1">
    <location>
        <begin position="83"/>
        <end position="101"/>
    </location>
</feature>
<keyword evidence="3" id="KW-1185">Reference proteome</keyword>
<evidence type="ECO:0000313" key="3">
    <source>
        <dbReference type="Proteomes" id="UP000607197"/>
    </source>
</evidence>
<dbReference type="AlphaFoldDB" id="A0A830F7M9"/>
<gene>
    <name evidence="2" type="ORF">GCM10009039_02610</name>
</gene>
<dbReference type="OrthoDB" id="204671at2157"/>
<feature type="transmembrane region" description="Helical" evidence="1">
    <location>
        <begin position="55"/>
        <end position="76"/>
    </location>
</feature>
<evidence type="ECO:0000313" key="2">
    <source>
        <dbReference type="EMBL" id="GGL47844.1"/>
    </source>
</evidence>
<name>A0A830F7M9_9EURY</name>
<dbReference type="Proteomes" id="UP000607197">
    <property type="component" value="Unassembled WGS sequence"/>
</dbReference>
<comment type="caution">
    <text evidence="2">The sequence shown here is derived from an EMBL/GenBank/DDBJ whole genome shotgun (WGS) entry which is preliminary data.</text>
</comment>
<reference evidence="2" key="2">
    <citation type="submission" date="2020-09" db="EMBL/GenBank/DDBJ databases">
        <authorList>
            <person name="Sun Q."/>
            <person name="Ohkuma M."/>
        </authorList>
    </citation>
    <scope>NUCLEOTIDE SEQUENCE</scope>
    <source>
        <strain evidence="2">JCM 19596</strain>
    </source>
</reference>
<reference evidence="2" key="1">
    <citation type="journal article" date="2014" name="Int. J. Syst. Evol. Microbiol.">
        <title>Complete genome sequence of Corynebacterium casei LMG S-19264T (=DSM 44701T), isolated from a smear-ripened cheese.</title>
        <authorList>
            <consortium name="US DOE Joint Genome Institute (JGI-PGF)"/>
            <person name="Walter F."/>
            <person name="Albersmeier A."/>
            <person name="Kalinowski J."/>
            <person name="Ruckert C."/>
        </authorList>
    </citation>
    <scope>NUCLEOTIDE SEQUENCE</scope>
    <source>
        <strain evidence="2">JCM 19596</strain>
    </source>
</reference>
<keyword evidence="1" id="KW-1133">Transmembrane helix</keyword>
<accession>A0A830F7M9</accession>